<dbReference type="RefSeq" id="XP_047762687.1">
    <property type="nucleotide sequence ID" value="XM_047905621.1"/>
</dbReference>
<feature type="compositionally biased region" description="Basic and acidic residues" evidence="3">
    <location>
        <begin position="1788"/>
        <end position="1814"/>
    </location>
</feature>
<dbReference type="OrthoDB" id="2289094at2759"/>
<dbReference type="GeneID" id="71986351"/>
<feature type="compositionally biased region" description="Acidic residues" evidence="3">
    <location>
        <begin position="118"/>
        <end position="132"/>
    </location>
</feature>
<proteinExistence type="predicted"/>
<organism evidence="4 5">
    <name type="scientific">Passalora fulva</name>
    <name type="common">Tomato leaf mold</name>
    <name type="synonym">Cladosporium fulvum</name>
    <dbReference type="NCBI Taxonomy" id="5499"/>
    <lineage>
        <taxon>Eukaryota</taxon>
        <taxon>Fungi</taxon>
        <taxon>Dikarya</taxon>
        <taxon>Ascomycota</taxon>
        <taxon>Pezizomycotina</taxon>
        <taxon>Dothideomycetes</taxon>
        <taxon>Dothideomycetidae</taxon>
        <taxon>Mycosphaerellales</taxon>
        <taxon>Mycosphaerellaceae</taxon>
        <taxon>Fulvia</taxon>
    </lineage>
</organism>
<dbReference type="EMBL" id="CP090167">
    <property type="protein sequence ID" value="UJO18321.1"/>
    <property type="molecule type" value="Genomic_DNA"/>
</dbReference>
<name>A0A9Q8LIL9_PASFU</name>
<feature type="coiled-coil region" evidence="2">
    <location>
        <begin position="1320"/>
        <end position="1509"/>
    </location>
</feature>
<feature type="region of interest" description="Disordered" evidence="3">
    <location>
        <begin position="18"/>
        <end position="45"/>
    </location>
</feature>
<feature type="region of interest" description="Disordered" evidence="3">
    <location>
        <begin position="101"/>
        <end position="140"/>
    </location>
</feature>
<feature type="compositionally biased region" description="Basic and acidic residues" evidence="3">
    <location>
        <begin position="521"/>
        <end position="535"/>
    </location>
</feature>
<feature type="region of interest" description="Disordered" evidence="3">
    <location>
        <begin position="514"/>
        <end position="535"/>
    </location>
</feature>
<feature type="coiled-coil region" evidence="2">
    <location>
        <begin position="355"/>
        <end position="407"/>
    </location>
</feature>
<evidence type="ECO:0000256" key="1">
    <source>
        <dbReference type="ARBA" id="ARBA00023054"/>
    </source>
</evidence>
<reference evidence="4" key="1">
    <citation type="submission" date="2021-12" db="EMBL/GenBank/DDBJ databases">
        <authorList>
            <person name="Zaccaron A."/>
            <person name="Stergiopoulos I."/>
        </authorList>
    </citation>
    <scope>NUCLEOTIDE SEQUENCE</scope>
    <source>
        <strain evidence="4">Race5_Kim</strain>
    </source>
</reference>
<reference evidence="4" key="2">
    <citation type="journal article" date="2022" name="Microb. Genom.">
        <title>A chromosome-scale genome assembly of the tomato pathogen Cladosporium fulvum reveals a compartmentalized genome architecture and the presence of a dispensable chromosome.</title>
        <authorList>
            <person name="Zaccaron A.Z."/>
            <person name="Chen L.H."/>
            <person name="Samaras A."/>
            <person name="Stergiopoulos I."/>
        </authorList>
    </citation>
    <scope>NUCLEOTIDE SEQUENCE</scope>
    <source>
        <strain evidence="4">Race5_Kim</strain>
    </source>
</reference>
<evidence type="ECO:0000313" key="5">
    <source>
        <dbReference type="Proteomes" id="UP000756132"/>
    </source>
</evidence>
<evidence type="ECO:0000313" key="4">
    <source>
        <dbReference type="EMBL" id="UJO18321.1"/>
    </source>
</evidence>
<feature type="compositionally biased region" description="Basic and acidic residues" evidence="3">
    <location>
        <begin position="29"/>
        <end position="38"/>
    </location>
</feature>
<feature type="coiled-coil region" evidence="2">
    <location>
        <begin position="607"/>
        <end position="691"/>
    </location>
</feature>
<evidence type="ECO:0000256" key="2">
    <source>
        <dbReference type="SAM" id="Coils"/>
    </source>
</evidence>
<dbReference type="Gene3D" id="1.10.287.1490">
    <property type="match status" value="1"/>
</dbReference>
<keyword evidence="5" id="KW-1185">Reference proteome</keyword>
<feature type="coiled-coil region" evidence="2">
    <location>
        <begin position="875"/>
        <end position="955"/>
    </location>
</feature>
<dbReference type="SUPFAM" id="SSF90257">
    <property type="entry name" value="Myosin rod fragments"/>
    <property type="match status" value="1"/>
</dbReference>
<feature type="coiled-coil region" evidence="2">
    <location>
        <begin position="140"/>
        <end position="315"/>
    </location>
</feature>
<gene>
    <name evidence="4" type="ORF">CLAFUR5_06473</name>
</gene>
<feature type="compositionally biased region" description="Polar residues" evidence="3">
    <location>
        <begin position="1816"/>
        <end position="1830"/>
    </location>
</feature>
<feature type="region of interest" description="Disordered" evidence="3">
    <location>
        <begin position="1962"/>
        <end position="2032"/>
    </location>
</feature>
<dbReference type="PANTHER" id="PTHR18870:SF9">
    <property type="entry name" value="PROTEIN TAG-278-RELATED"/>
    <property type="match status" value="1"/>
</dbReference>
<dbReference type="Proteomes" id="UP000756132">
    <property type="component" value="Chromosome 5"/>
</dbReference>
<sequence>MADSPLLSFSSYGSFSNYGSRPASRAHSHASDATERPDTANSTRNLTREVDHIKHLIKRSQNVSTQPQSITAQIFRQRSNSTPITLDHICHELDQLKKRIKEEQQPSPLPRALRASEVDPDASESEAEVDDVPDGREEELERARDEINVVKHNAESLLEIAESRVDRLTGEKEKLEGSLTDYKTRLSSQQGSLQDSQAQLKKLRGDNDNVTRSHNDAQQQILKLQDLRTQADTSLKLSSARVSQLEEENRKVAEQIKRLGTQHETRQKELNNEIQTLNGRNNDISAEAEELRTGRRVLQEKLEKAEAQSARSQREHDAQCTTLAGQIDEHKQLLQETREVADARAKEIGSLQNDRDKGQAHSKELERQVEEYKAKLKAAVEEQERLAETHRQNIEASTREYEQARLEAQADHEAKLKAVQQMLDGTRSSHMRELENAKISKAKEVDAMKAQWRTSLEKLKASHQSELEASKISFANELQKLKTAHEAQLNDAMVTNNEDSEALKAQLAEVTAQVNASQESHTAELEALRSESERRMKDAADELNSVKQEAQTEKSQADKNLAELKELLRDQTENAEASLAKIAESEKSHRVRLTELDADLAQTKAHLDTTRDDAEQLRSSTEALQSQITSKEKVLKVLRSDRDNLRQQKDEEINALQHKTTTMSSELASTKDSLEAARKAHTSALKQVKQDHAAEMEKLKSAQVAEVERIRLEYKEASESSGKKHVQEIAELTKTHQEALEQAGLGNDRALQQLQDQHAHDTVRFKDELAKTVSDMKQSHESALATVKSEDNLREQKVQEELAKSKADLATQVELTKKAAESSEAELAQVQGTYDMAMNNLRVEHLKETESLQTQHDAAHARLQSQHELDLGQTRKDLQTKIEEAAAAASKARDTSALRDQHSLALQQLTSTHEAERENLEAQHRAAIAGSRKQIEEAILQVDDLKAQHAKQLEDHASAHAKELGAVRSLLDQQGSEHYTRAAHAEGRLASLRADHAAELSRQSQEHEKMLAELRDANSKAASEQQAALISSEEEQSKAMVTATEAHRAELESHQKDRDATISDLKADHERAVSELQKSHDAVRQQMTLNHGTELQQMRSSAASELERVRREHSDALEGHQIVDEAKDADIAAMKQDHEWALEALKQQLEGDLRSSKALHQTHTTELRSALDAQLEEMRASHAQAFAAQESAWTIKLTALKEEHGKSLNSLVLASEDSTATKLQQLQTKHEEAILGASVEAKERARLAEQQHRAALESAVDRARHSGQAEVKNLKKRHQDAVAQIRKTAQQQSAAQLTVLEQSHQREHQEALLQARMEAERDLQTTLENHQGELLRLNTEHQTTLHALQASLDTKRVSEMKTKEDSHRHEVEALQARLDATLTGQAEAERSVARLRQQVSQAEQRVAEAKMLSEDDLTALQQEKTDLTAQLRQVQDSLRELQSKFSNGTTTPKSRHTNEELATIRLQLAALEEDRAMLRLTLQKRLDEKDDLIRQNDFLVQELETLHAQRLRPQNTARNMRDVQIQTEDFASEEPKVDLATFQNIRAGRRKSARPVTPMSPGQRQARDEIDMAWKTRSFEDYLHNAKTELSELGSVITANETLFAQKIQEHVGELQRVKDELAADYKSKLDDLATDKQRMEQMVTSKQTAAFAKDRQQLVVRYGADRDDTSDYVALRTAEERLVQDYNKRIAKRKSQIALRHAEEYHALTEEYDKKVAQLLDNQSTLEGDLSVDPWKFERDLGDLRKEGVKLEADKGRSTSESPVAVRSQRGRAAKRFASPQNGTSHDPTEQDASDRPKTARDSRRRPNLERWTSHPRNSTSIPRSSSVPRGSYQGRRESPEPPAVPKVLFPGGRDSPHSTSQPYQGRSGPPGTSKYPPVAERSLLRSKTPTDVQERRLVFTEPTPSPIKTPTKRGPEKAAQTLGITPTEVERQAMRQECGPNSMESPTRPGFLRRVRDRMSIDGHRPRFHRPGSRSGLATTPEPDVVKKEVPPAAPTGPSSSYIRSRRSRSTKLSSGMIYYQPPNKQGGSS</sequence>
<feature type="region of interest" description="Disordered" evidence="3">
    <location>
        <begin position="1753"/>
        <end position="1931"/>
    </location>
</feature>
<dbReference type="PANTHER" id="PTHR18870">
    <property type="entry name" value="PROTEIN TAG-278-RELATED"/>
    <property type="match status" value="1"/>
</dbReference>
<accession>A0A9Q8LIL9</accession>
<keyword evidence="1 2" id="KW-0175">Coiled coil</keyword>
<evidence type="ECO:0000256" key="3">
    <source>
        <dbReference type="SAM" id="MobiDB-lite"/>
    </source>
</evidence>
<feature type="coiled-coil region" evidence="2">
    <location>
        <begin position="997"/>
        <end position="1027"/>
    </location>
</feature>
<protein>
    <submittedName>
        <fullName evidence="4">Uncharacterized protein</fullName>
    </submittedName>
</protein>
<dbReference type="KEGG" id="ffu:CLAFUR5_06473"/>